<proteinExistence type="predicted"/>
<reference evidence="1 2" key="1">
    <citation type="journal article" date="2013" name="Proc. Natl. Acad. Sci. U.S.A.">
        <title>Fine-scale variation in meiotic recombination in Mimulus inferred from population shotgun sequencing.</title>
        <authorList>
            <person name="Hellsten U."/>
            <person name="Wright K.M."/>
            <person name="Jenkins J."/>
            <person name="Shu S."/>
            <person name="Yuan Y."/>
            <person name="Wessler S.R."/>
            <person name="Schmutz J."/>
            <person name="Willis J.H."/>
            <person name="Rokhsar D.S."/>
        </authorList>
    </citation>
    <scope>NUCLEOTIDE SEQUENCE [LARGE SCALE GENOMIC DNA]</scope>
    <source>
        <strain evidence="2">cv. DUN x IM62</strain>
    </source>
</reference>
<dbReference type="STRING" id="4155.A0A022QPZ3"/>
<sequence>MDFREKTRARSKSLEIQATERDHVSIEITNDNITLQSSIKEKMESISLSHCIYKVHEQLFRGNENNYFPSLVSIGPFHNGNETHKLMQDKKWRYLNTLLNRKPYSDATLDTCIRALKRMEQKSRNFYGEKIEMVSDNFVEMMLIDGCFIIELFLEFAFKSLRRRDDICFGTNDVIFKLRCDLILFENQVPFFVLEKLFHLVPIPKECNMSLVELSLCFFRKLIPENHAHFPRKISSPPQTLHLLDLIRQHYLPTSPQILSSSNTQKNIPHATNLDSLGIRVKRAISESPFNVSFYDGELKIPSLEIHSYTEILFRNLIAMENHYPACSKHVTSYVALMERLIQSNPDVRFFRNKEIIIDGHEREGEIVFLFQKLHVDLNVKEFYYNGLCEEINGYQSRRIGLIKFGYVDSGFSVYWSVLLNSLFSPSPFSVGD</sequence>
<organism evidence="1 2">
    <name type="scientific">Erythranthe guttata</name>
    <name type="common">Yellow monkey flower</name>
    <name type="synonym">Mimulus guttatus</name>
    <dbReference type="NCBI Taxonomy" id="4155"/>
    <lineage>
        <taxon>Eukaryota</taxon>
        <taxon>Viridiplantae</taxon>
        <taxon>Streptophyta</taxon>
        <taxon>Embryophyta</taxon>
        <taxon>Tracheophyta</taxon>
        <taxon>Spermatophyta</taxon>
        <taxon>Magnoliopsida</taxon>
        <taxon>eudicotyledons</taxon>
        <taxon>Gunneridae</taxon>
        <taxon>Pentapetalae</taxon>
        <taxon>asterids</taxon>
        <taxon>lamiids</taxon>
        <taxon>Lamiales</taxon>
        <taxon>Phrymaceae</taxon>
        <taxon>Erythranthe</taxon>
    </lineage>
</organism>
<dbReference type="Proteomes" id="UP000030748">
    <property type="component" value="Unassembled WGS sequence"/>
</dbReference>
<dbReference type="AlphaFoldDB" id="A0A022QPZ3"/>
<accession>A0A022QPZ3</accession>
<dbReference type="EMBL" id="KI631172">
    <property type="protein sequence ID" value="EYU29654.1"/>
    <property type="molecule type" value="Genomic_DNA"/>
</dbReference>
<dbReference type="eggNOG" id="ENOG502QSM4">
    <property type="taxonomic scope" value="Eukaryota"/>
</dbReference>
<keyword evidence="2" id="KW-1185">Reference proteome</keyword>
<dbReference type="Pfam" id="PF03140">
    <property type="entry name" value="DUF247"/>
    <property type="match status" value="1"/>
</dbReference>
<protein>
    <submittedName>
        <fullName evidence="1">Uncharacterized protein</fullName>
    </submittedName>
</protein>
<dbReference type="PANTHER" id="PTHR31170:SF17">
    <property type="match status" value="1"/>
</dbReference>
<dbReference type="InterPro" id="IPR004158">
    <property type="entry name" value="DUF247_pln"/>
</dbReference>
<name>A0A022QPZ3_ERYGU</name>
<gene>
    <name evidence="1" type="ORF">MIMGU_mgv1a025784mg</name>
</gene>
<evidence type="ECO:0000313" key="2">
    <source>
        <dbReference type="Proteomes" id="UP000030748"/>
    </source>
</evidence>
<evidence type="ECO:0000313" key="1">
    <source>
        <dbReference type="EMBL" id="EYU29654.1"/>
    </source>
</evidence>
<dbReference type="PANTHER" id="PTHR31170">
    <property type="entry name" value="BNAC04G53230D PROTEIN"/>
    <property type="match status" value="1"/>
</dbReference>